<feature type="domain" description="THUMP" evidence="2">
    <location>
        <begin position="207"/>
        <end position="301"/>
    </location>
</feature>
<gene>
    <name evidence="3" type="ORF">H6P81_018303</name>
</gene>
<name>A0AAV7E2J8_ARIFI</name>
<dbReference type="GO" id="GO:0003723">
    <property type="term" value="F:RNA binding"/>
    <property type="evidence" value="ECO:0007669"/>
    <property type="project" value="InterPro"/>
</dbReference>
<evidence type="ECO:0000313" key="4">
    <source>
        <dbReference type="Proteomes" id="UP000825729"/>
    </source>
</evidence>
<dbReference type="GO" id="GO:0006400">
    <property type="term" value="P:tRNA modification"/>
    <property type="evidence" value="ECO:0007669"/>
    <property type="project" value="InterPro"/>
</dbReference>
<dbReference type="PANTHER" id="PTHR13452:SF13">
    <property type="entry name" value="OS02G0672400 PROTEIN"/>
    <property type="match status" value="1"/>
</dbReference>
<dbReference type="AlphaFoldDB" id="A0AAV7E2J8"/>
<dbReference type="Pfam" id="PF02926">
    <property type="entry name" value="THUMP"/>
    <property type="match status" value="1"/>
</dbReference>
<organism evidence="3 4">
    <name type="scientific">Aristolochia fimbriata</name>
    <name type="common">White veined hardy Dutchman's pipe vine</name>
    <dbReference type="NCBI Taxonomy" id="158543"/>
    <lineage>
        <taxon>Eukaryota</taxon>
        <taxon>Viridiplantae</taxon>
        <taxon>Streptophyta</taxon>
        <taxon>Embryophyta</taxon>
        <taxon>Tracheophyta</taxon>
        <taxon>Spermatophyta</taxon>
        <taxon>Magnoliopsida</taxon>
        <taxon>Magnoliidae</taxon>
        <taxon>Piperales</taxon>
        <taxon>Aristolochiaceae</taxon>
        <taxon>Aristolochia</taxon>
    </lineage>
</organism>
<dbReference type="InterPro" id="IPR004114">
    <property type="entry name" value="THUMP_dom"/>
</dbReference>
<dbReference type="SUPFAM" id="SSF143437">
    <property type="entry name" value="THUMP domain-like"/>
    <property type="match status" value="1"/>
</dbReference>
<evidence type="ECO:0000259" key="2">
    <source>
        <dbReference type="Pfam" id="PF02926"/>
    </source>
</evidence>
<evidence type="ECO:0000256" key="1">
    <source>
        <dbReference type="SAM" id="MobiDB-lite"/>
    </source>
</evidence>
<evidence type="ECO:0000313" key="3">
    <source>
        <dbReference type="EMBL" id="KAG9442449.1"/>
    </source>
</evidence>
<dbReference type="EMBL" id="JAINDJ010000007">
    <property type="protein sequence ID" value="KAG9442449.1"/>
    <property type="molecule type" value="Genomic_DNA"/>
</dbReference>
<dbReference type="Proteomes" id="UP000825729">
    <property type="component" value="Unassembled WGS sequence"/>
</dbReference>
<proteinExistence type="predicted"/>
<feature type="region of interest" description="Disordered" evidence="1">
    <location>
        <begin position="108"/>
        <end position="131"/>
    </location>
</feature>
<feature type="compositionally biased region" description="Polar residues" evidence="1">
    <location>
        <begin position="112"/>
        <end position="131"/>
    </location>
</feature>
<comment type="caution">
    <text evidence="3">The sequence shown here is derived from an EMBL/GenBank/DDBJ whole genome shotgun (WGS) entry which is preliminary data.</text>
</comment>
<protein>
    <recommendedName>
        <fullName evidence="2">THUMP domain-containing protein</fullName>
    </recommendedName>
</protein>
<dbReference type="PANTHER" id="PTHR13452">
    <property type="entry name" value="THUMP DOMAIN CONTAINING PROTEIN 1-RELATED"/>
    <property type="match status" value="1"/>
</dbReference>
<keyword evidence="4" id="KW-1185">Reference proteome</keyword>
<reference evidence="3 4" key="1">
    <citation type="submission" date="2021-07" db="EMBL/GenBank/DDBJ databases">
        <title>The Aristolochia fimbriata genome: insights into angiosperm evolution, floral development and chemical biosynthesis.</title>
        <authorList>
            <person name="Jiao Y."/>
        </authorList>
    </citation>
    <scope>NUCLEOTIDE SEQUENCE [LARGE SCALE GENOMIC DNA]</scope>
    <source>
        <strain evidence="3">IBCAS-2021</strain>
        <tissue evidence="3">Leaf</tissue>
    </source>
</reference>
<dbReference type="InterPro" id="IPR040183">
    <property type="entry name" value="THUMPD1-like"/>
</dbReference>
<accession>A0AAV7E2J8</accession>
<sequence>MVEETAVSKGAEANQELTPWEQHSAVISLPRFDYKAPSSLLENSHSGFLITCTIKREKSASKEAISMLDKYVRSLPSHGSEKLKSSDVNVAAKKRKICLEKIEAEGEDTNCSEDGNSVRETGNPGEGQNKSVKVPMEETQNACGSSAALSLVKLTRSGLILFTWKNSCTQTADIMSDILGSLNLGSLRAPQWCHRILPIQATCSLKEDNIREVVSKLVQQFLEDKRHKHEKPIKFAVAYNKRGIDVTEMKSQKTSEKDSNGVTLLDRNQCFTVVAKAVKDIVEESVVDLTSPELVVFVELLPLSGLPQGTLIAAVSVLPQNLITTKPRITVKPLISEPKTKKQN</sequence>